<protein>
    <submittedName>
        <fullName evidence="4">3-alpha,7-alpha, 12-alpha-trihydroxy-5-beta-cholest-24-enoyl-CoA hydratase</fullName>
    </submittedName>
</protein>
<dbReference type="GO" id="GO:0006635">
    <property type="term" value="P:fatty acid beta-oxidation"/>
    <property type="evidence" value="ECO:0007669"/>
    <property type="project" value="TreeGrafter"/>
</dbReference>
<dbReference type="InterPro" id="IPR054357">
    <property type="entry name" value="MFE-2_N"/>
</dbReference>
<dbReference type="InterPro" id="IPR029069">
    <property type="entry name" value="HotDog_dom_sf"/>
</dbReference>
<evidence type="ECO:0000259" key="3">
    <source>
        <dbReference type="Pfam" id="PF22622"/>
    </source>
</evidence>
<organism evidence="4 5">
    <name type="scientific">Chondromyces crocatus</name>
    <dbReference type="NCBI Taxonomy" id="52"/>
    <lineage>
        <taxon>Bacteria</taxon>
        <taxon>Pseudomonadati</taxon>
        <taxon>Myxococcota</taxon>
        <taxon>Polyangia</taxon>
        <taxon>Polyangiales</taxon>
        <taxon>Polyangiaceae</taxon>
        <taxon>Chondromyces</taxon>
    </lineage>
</organism>
<feature type="region of interest" description="Disordered" evidence="1">
    <location>
        <begin position="146"/>
        <end position="169"/>
    </location>
</feature>
<dbReference type="Proteomes" id="UP000067626">
    <property type="component" value="Chromosome"/>
</dbReference>
<dbReference type="RefSeq" id="WP_050431485.1">
    <property type="nucleotide sequence ID" value="NZ_CP012159.1"/>
</dbReference>
<dbReference type="Gene3D" id="3.10.129.10">
    <property type="entry name" value="Hotdog Thioesterase"/>
    <property type="match status" value="1"/>
</dbReference>
<dbReference type="PANTHER" id="PTHR13078:SF56">
    <property type="entry name" value="PEROXISOMAL MULTIFUNCTIONAL ENZYME TYPE 2"/>
    <property type="match status" value="1"/>
</dbReference>
<dbReference type="InterPro" id="IPR002539">
    <property type="entry name" value="MaoC-like_dom"/>
</dbReference>
<dbReference type="GO" id="GO:0044594">
    <property type="term" value="F:17-beta-hydroxysteroid dehydrogenase (NAD+) activity"/>
    <property type="evidence" value="ECO:0007669"/>
    <property type="project" value="TreeGrafter"/>
</dbReference>
<feature type="domain" description="MaoC-like" evidence="2">
    <location>
        <begin position="160"/>
        <end position="259"/>
    </location>
</feature>
<reference evidence="4 5" key="1">
    <citation type="submission" date="2015-07" db="EMBL/GenBank/DDBJ databases">
        <title>Genome analysis of myxobacterium Chondromyces crocatus Cm c5 reveals a high potential for natural compound synthesis and the genetic basis for the loss of fruiting body formation.</title>
        <authorList>
            <person name="Zaburannyi N."/>
            <person name="Bunk B."/>
            <person name="Maier J."/>
            <person name="Overmann J."/>
            <person name="Mueller R."/>
        </authorList>
    </citation>
    <scope>NUCLEOTIDE SEQUENCE [LARGE SCALE GENOMIC DNA]</scope>
    <source>
        <strain evidence="4 5">Cm c5</strain>
    </source>
</reference>
<dbReference type="KEGG" id="ccro:CMC5_035350"/>
<evidence type="ECO:0000313" key="4">
    <source>
        <dbReference type="EMBL" id="AKT39388.1"/>
    </source>
</evidence>
<dbReference type="Pfam" id="PF01575">
    <property type="entry name" value="MaoC_dehydratas"/>
    <property type="match status" value="1"/>
</dbReference>
<dbReference type="GO" id="GO:0004300">
    <property type="term" value="F:enoyl-CoA hydratase activity"/>
    <property type="evidence" value="ECO:0007669"/>
    <property type="project" value="TreeGrafter"/>
</dbReference>
<keyword evidence="5" id="KW-1185">Reference proteome</keyword>
<dbReference type="AlphaFoldDB" id="A0A0K1EFM5"/>
<evidence type="ECO:0000259" key="2">
    <source>
        <dbReference type="Pfam" id="PF01575"/>
    </source>
</evidence>
<proteinExistence type="predicted"/>
<name>A0A0K1EFM5_CHOCO</name>
<dbReference type="PANTHER" id="PTHR13078">
    <property type="entry name" value="PEROXISOMAL MULTIFUNCTIONAL ENZYME TYPE 2-RELATED"/>
    <property type="match status" value="1"/>
</dbReference>
<accession>A0A0K1EFM5</accession>
<evidence type="ECO:0000313" key="5">
    <source>
        <dbReference type="Proteomes" id="UP000067626"/>
    </source>
</evidence>
<evidence type="ECO:0000256" key="1">
    <source>
        <dbReference type="SAM" id="MobiDB-lite"/>
    </source>
</evidence>
<dbReference type="SUPFAM" id="SSF54637">
    <property type="entry name" value="Thioesterase/thiol ester dehydrase-isomerase"/>
    <property type="match status" value="2"/>
</dbReference>
<gene>
    <name evidence="4" type="ORF">CMC5_035350</name>
</gene>
<dbReference type="STRING" id="52.CMC5_035350"/>
<dbReference type="EMBL" id="CP012159">
    <property type="protein sequence ID" value="AKT39388.1"/>
    <property type="molecule type" value="Genomic_DNA"/>
</dbReference>
<feature type="domain" description="Peroxisomal multifunctional enzyme type 2-like N-terminal" evidence="3">
    <location>
        <begin position="17"/>
        <end position="139"/>
    </location>
</feature>
<dbReference type="Pfam" id="PF22622">
    <property type="entry name" value="MFE-2_hydrat-2_N"/>
    <property type="match status" value="1"/>
</dbReference>
<sequence>MPLDPSTVGYTTQPNSFTYDWKTVALYALGIGARRDELPYLYEGTPGGLAVYPTFAVIPAYQAVLGMLTHSGGDMAMVVHGGQKVRLHRPIPASGTLSTVGTLQAMYDLKKFAQVILETRTTLDGEPLFDTTWSIIFRGAGGFGVRRPATEEQEPSVPKDRAPDWTEEEATSPEQALLYRLSGDLNPLHADPAFAASVGFEQGPILHGLCTYGFAARAVVRHAARGDASRLRTFAAQFRKPVWPGDVIVTQGWHLDDGKIAVLASVKGRPDPVLTGAWAEIG</sequence>
<dbReference type="OrthoDB" id="9800237at2"/>
<dbReference type="GO" id="GO:0003857">
    <property type="term" value="F:(3S)-3-hydroxyacyl-CoA dehydrogenase (NAD+) activity"/>
    <property type="evidence" value="ECO:0007669"/>
    <property type="project" value="TreeGrafter"/>
</dbReference>